<reference evidence="2 3" key="1">
    <citation type="submission" date="2021-06" db="EMBL/GenBank/DDBJ databases">
        <title>Caerostris extrusa draft genome.</title>
        <authorList>
            <person name="Kono N."/>
            <person name="Arakawa K."/>
        </authorList>
    </citation>
    <scope>NUCLEOTIDE SEQUENCE [LARGE SCALE GENOMIC DNA]</scope>
</reference>
<accession>A0AAV4YG44</accession>
<feature type="compositionally biased region" description="Basic and acidic residues" evidence="1">
    <location>
        <begin position="87"/>
        <end position="109"/>
    </location>
</feature>
<comment type="caution">
    <text evidence="2">The sequence shown here is derived from an EMBL/GenBank/DDBJ whole genome shotgun (WGS) entry which is preliminary data.</text>
</comment>
<protein>
    <submittedName>
        <fullName evidence="2">Uncharacterized protein</fullName>
    </submittedName>
</protein>
<organism evidence="2 3">
    <name type="scientific">Caerostris extrusa</name>
    <name type="common">Bark spider</name>
    <name type="synonym">Caerostris bankana</name>
    <dbReference type="NCBI Taxonomy" id="172846"/>
    <lineage>
        <taxon>Eukaryota</taxon>
        <taxon>Metazoa</taxon>
        <taxon>Ecdysozoa</taxon>
        <taxon>Arthropoda</taxon>
        <taxon>Chelicerata</taxon>
        <taxon>Arachnida</taxon>
        <taxon>Araneae</taxon>
        <taxon>Araneomorphae</taxon>
        <taxon>Entelegynae</taxon>
        <taxon>Araneoidea</taxon>
        <taxon>Araneidae</taxon>
        <taxon>Caerostris</taxon>
    </lineage>
</organism>
<proteinExistence type="predicted"/>
<evidence type="ECO:0000313" key="2">
    <source>
        <dbReference type="EMBL" id="GIZ05249.1"/>
    </source>
</evidence>
<evidence type="ECO:0000313" key="3">
    <source>
        <dbReference type="Proteomes" id="UP001054945"/>
    </source>
</evidence>
<feature type="compositionally biased region" description="Basic residues" evidence="1">
    <location>
        <begin position="112"/>
        <end position="121"/>
    </location>
</feature>
<dbReference type="EMBL" id="BPLR01019251">
    <property type="protein sequence ID" value="GIZ05249.1"/>
    <property type="molecule type" value="Genomic_DNA"/>
</dbReference>
<feature type="region of interest" description="Disordered" evidence="1">
    <location>
        <begin position="87"/>
        <end position="167"/>
    </location>
</feature>
<sequence length="167" mass="19656">MHFGKRSETLNSQNAINFKKDKVQALGDYGTKHFNKIIQNKLKPSSEFYEKDAKLINGNDEQSTRPLNHVPASEIYEEKEIILEKKINEQNFSKDSEQRKTKSYVHEVNNKVNKRKVQKRSLRADYEKYQAKNNNSFSTRSSSILSPSSNAVHKRQNRQYTNRKRNY</sequence>
<evidence type="ECO:0000256" key="1">
    <source>
        <dbReference type="SAM" id="MobiDB-lite"/>
    </source>
</evidence>
<feature type="compositionally biased region" description="Basic residues" evidence="1">
    <location>
        <begin position="152"/>
        <end position="167"/>
    </location>
</feature>
<dbReference type="AlphaFoldDB" id="A0AAV4YG44"/>
<feature type="compositionally biased region" description="Low complexity" evidence="1">
    <location>
        <begin position="133"/>
        <end position="150"/>
    </location>
</feature>
<name>A0AAV4YG44_CAEEX</name>
<dbReference type="Proteomes" id="UP001054945">
    <property type="component" value="Unassembled WGS sequence"/>
</dbReference>
<keyword evidence="3" id="KW-1185">Reference proteome</keyword>
<gene>
    <name evidence="2" type="ORF">CEXT_471221</name>
</gene>